<gene>
    <name evidence="1" type="ORF">NDU88_008230</name>
</gene>
<dbReference type="EMBL" id="JANPWB010000013">
    <property type="protein sequence ID" value="KAJ1110884.1"/>
    <property type="molecule type" value="Genomic_DNA"/>
</dbReference>
<organism evidence="1 2">
    <name type="scientific">Pleurodeles waltl</name>
    <name type="common">Iberian ribbed newt</name>
    <dbReference type="NCBI Taxonomy" id="8319"/>
    <lineage>
        <taxon>Eukaryota</taxon>
        <taxon>Metazoa</taxon>
        <taxon>Chordata</taxon>
        <taxon>Craniata</taxon>
        <taxon>Vertebrata</taxon>
        <taxon>Euteleostomi</taxon>
        <taxon>Amphibia</taxon>
        <taxon>Batrachia</taxon>
        <taxon>Caudata</taxon>
        <taxon>Salamandroidea</taxon>
        <taxon>Salamandridae</taxon>
        <taxon>Pleurodelinae</taxon>
        <taxon>Pleurodeles</taxon>
    </lineage>
</organism>
<evidence type="ECO:0000313" key="1">
    <source>
        <dbReference type="EMBL" id="KAJ1110884.1"/>
    </source>
</evidence>
<dbReference type="Proteomes" id="UP001066276">
    <property type="component" value="Chromosome 9"/>
</dbReference>
<protein>
    <submittedName>
        <fullName evidence="1">Uncharacterized protein</fullName>
    </submittedName>
</protein>
<comment type="caution">
    <text evidence="1">The sequence shown here is derived from an EMBL/GenBank/DDBJ whole genome shotgun (WGS) entry which is preliminary data.</text>
</comment>
<dbReference type="AlphaFoldDB" id="A0AAV7N879"/>
<sequence length="173" mass="18558">MGPVSGPLVICRGLKLLRSPPHRHLGGERRPAAPSPIAGARAPLFLRELRRLRPETHSVVQSLPWPRVSLLGPTTHWRQAHQSAGGKLFSQPRPPLAPLRGPAPIPGPISVSPRERCGSGQGPRRAATYPQGCFKVRGEPPGFPPPGRKALLQAEAADGNVLARRHLGHAPQI</sequence>
<proteinExistence type="predicted"/>
<reference evidence="1" key="1">
    <citation type="journal article" date="2022" name="bioRxiv">
        <title>Sequencing and chromosome-scale assembly of the giantPleurodeles waltlgenome.</title>
        <authorList>
            <person name="Brown T."/>
            <person name="Elewa A."/>
            <person name="Iarovenko S."/>
            <person name="Subramanian E."/>
            <person name="Araus A.J."/>
            <person name="Petzold A."/>
            <person name="Susuki M."/>
            <person name="Suzuki K.-i.T."/>
            <person name="Hayashi T."/>
            <person name="Toyoda A."/>
            <person name="Oliveira C."/>
            <person name="Osipova E."/>
            <person name="Leigh N.D."/>
            <person name="Simon A."/>
            <person name="Yun M.H."/>
        </authorList>
    </citation>
    <scope>NUCLEOTIDE SEQUENCE</scope>
    <source>
        <strain evidence="1">20211129_DDA</strain>
        <tissue evidence="1">Liver</tissue>
    </source>
</reference>
<evidence type="ECO:0000313" key="2">
    <source>
        <dbReference type="Proteomes" id="UP001066276"/>
    </source>
</evidence>
<keyword evidence="2" id="KW-1185">Reference proteome</keyword>
<name>A0AAV7N879_PLEWA</name>
<accession>A0AAV7N879</accession>